<comment type="caution">
    <text evidence="3">The sequence shown here is derived from an EMBL/GenBank/DDBJ whole genome shotgun (WGS) entry which is preliminary data.</text>
</comment>
<feature type="compositionally biased region" description="Basic and acidic residues" evidence="2">
    <location>
        <begin position="1"/>
        <end position="11"/>
    </location>
</feature>
<evidence type="ECO:0000313" key="4">
    <source>
        <dbReference type="Proteomes" id="UP000326396"/>
    </source>
</evidence>
<sequence>MVRTQEEKKSQEAIQKVDQSSKRPAGKFVKKEGGSGTFPQCKTCGKKHMGKCNRAKYCSHYKMISSLSSMFFANCVDVGLFSDRNGSKRGHVYKFLRSQGFESSYDTAHHYTDADAHKWVSHRNHRGNICGVDFIWFLNPNKYRKLLKSSWSDAVFGLFKYHVSRGLPTDEDAFAFLKAASNGDHIPYTGFCEALRQVNLIGQTYGLNEEEIQELWLQADIDGNGVLGYKEFQQRIWNPMWSYQATNLTREQEDSTRVTIGLNVKNAELFPTETENGCWPEDYSLSDHASLTVMFSPVRMTSSRLNS</sequence>
<dbReference type="InterPro" id="IPR018247">
    <property type="entry name" value="EF_Hand_1_Ca_BS"/>
</dbReference>
<evidence type="ECO:0000256" key="1">
    <source>
        <dbReference type="ARBA" id="ARBA00022837"/>
    </source>
</evidence>
<dbReference type="Gene3D" id="1.10.238.10">
    <property type="entry name" value="EF-hand"/>
    <property type="match status" value="1"/>
</dbReference>
<keyword evidence="4" id="KW-1185">Reference proteome</keyword>
<accession>A0A5N6PU03</accession>
<evidence type="ECO:0000313" key="3">
    <source>
        <dbReference type="EMBL" id="KAD6796570.1"/>
    </source>
</evidence>
<name>A0A5N6PU03_9ASTR</name>
<organism evidence="3 4">
    <name type="scientific">Mikania micrantha</name>
    <name type="common">bitter vine</name>
    <dbReference type="NCBI Taxonomy" id="192012"/>
    <lineage>
        <taxon>Eukaryota</taxon>
        <taxon>Viridiplantae</taxon>
        <taxon>Streptophyta</taxon>
        <taxon>Embryophyta</taxon>
        <taxon>Tracheophyta</taxon>
        <taxon>Spermatophyta</taxon>
        <taxon>Magnoliopsida</taxon>
        <taxon>eudicotyledons</taxon>
        <taxon>Gunneridae</taxon>
        <taxon>Pentapetalae</taxon>
        <taxon>asterids</taxon>
        <taxon>campanulids</taxon>
        <taxon>Asterales</taxon>
        <taxon>Asteraceae</taxon>
        <taxon>Asteroideae</taxon>
        <taxon>Heliantheae alliance</taxon>
        <taxon>Eupatorieae</taxon>
        <taxon>Mikania</taxon>
    </lineage>
</organism>
<proteinExistence type="predicted"/>
<evidence type="ECO:0008006" key="5">
    <source>
        <dbReference type="Google" id="ProtNLM"/>
    </source>
</evidence>
<dbReference type="SUPFAM" id="SSF47473">
    <property type="entry name" value="EF-hand"/>
    <property type="match status" value="1"/>
</dbReference>
<reference evidence="3 4" key="1">
    <citation type="submission" date="2019-05" db="EMBL/GenBank/DDBJ databases">
        <title>Mikania micrantha, genome provides insights into the molecular mechanism of rapid growth.</title>
        <authorList>
            <person name="Liu B."/>
        </authorList>
    </citation>
    <scope>NUCLEOTIDE SEQUENCE [LARGE SCALE GENOMIC DNA]</scope>
    <source>
        <strain evidence="3">NLD-2019</strain>
        <tissue evidence="3">Leaf</tissue>
    </source>
</reference>
<keyword evidence="1" id="KW-0106">Calcium</keyword>
<dbReference type="EMBL" id="SZYD01000003">
    <property type="protein sequence ID" value="KAD6796570.1"/>
    <property type="molecule type" value="Genomic_DNA"/>
</dbReference>
<dbReference type="OrthoDB" id="10253982at2759"/>
<dbReference type="InterPro" id="IPR011992">
    <property type="entry name" value="EF-hand-dom_pair"/>
</dbReference>
<protein>
    <recommendedName>
        <fullName evidence="5">EF-hand domain-containing protein</fullName>
    </recommendedName>
</protein>
<dbReference type="PROSITE" id="PS00018">
    <property type="entry name" value="EF_HAND_1"/>
    <property type="match status" value="1"/>
</dbReference>
<evidence type="ECO:0000256" key="2">
    <source>
        <dbReference type="SAM" id="MobiDB-lite"/>
    </source>
</evidence>
<dbReference type="AlphaFoldDB" id="A0A5N6PU03"/>
<feature type="region of interest" description="Disordered" evidence="2">
    <location>
        <begin position="1"/>
        <end position="31"/>
    </location>
</feature>
<gene>
    <name evidence="3" type="ORF">E3N88_07466</name>
</gene>
<dbReference type="Proteomes" id="UP000326396">
    <property type="component" value="Linkage Group LG11"/>
</dbReference>